<dbReference type="Pfam" id="PF02469">
    <property type="entry name" value="Fasciclin"/>
    <property type="match status" value="1"/>
</dbReference>
<evidence type="ECO:0000256" key="3">
    <source>
        <dbReference type="SAM" id="SignalP"/>
    </source>
</evidence>
<dbReference type="InterPro" id="IPR011049">
    <property type="entry name" value="Serralysin-like_metalloprot_C"/>
</dbReference>
<keyword evidence="2" id="KW-1133">Transmembrane helix</keyword>
<dbReference type="Pfam" id="PF21300">
    <property type="entry name" value="LbR_Ice_bind"/>
    <property type="match status" value="1"/>
</dbReference>
<feature type="chain" id="PRO_5012674388" description="FAS1 domain-containing protein" evidence="3">
    <location>
        <begin position="18"/>
        <end position="662"/>
    </location>
</feature>
<feature type="signal peptide" evidence="3">
    <location>
        <begin position="1"/>
        <end position="17"/>
    </location>
</feature>
<dbReference type="InterPro" id="IPR000782">
    <property type="entry name" value="FAS1_domain"/>
</dbReference>
<dbReference type="InterPro" id="IPR048518">
    <property type="entry name" value="IBP_b_roll"/>
</dbReference>
<dbReference type="Gene3D" id="2.150.10.10">
    <property type="entry name" value="Serralysin-like metalloprotease, C-terminal"/>
    <property type="match status" value="1"/>
</dbReference>
<dbReference type="SUPFAM" id="SSF101967">
    <property type="entry name" value="Adhesin YadA, collagen-binding domain"/>
    <property type="match status" value="1"/>
</dbReference>
<keyword evidence="3" id="KW-0732">Signal</keyword>
<proteinExistence type="predicted"/>
<evidence type="ECO:0000256" key="1">
    <source>
        <dbReference type="SAM" id="MobiDB-lite"/>
    </source>
</evidence>
<dbReference type="AlphaFoldDB" id="A0A292PV68"/>
<feature type="domain" description="FAS1" evidence="4">
    <location>
        <begin position="402"/>
        <end position="521"/>
    </location>
</feature>
<evidence type="ECO:0000259" key="4">
    <source>
        <dbReference type="PROSITE" id="PS50213"/>
    </source>
</evidence>
<feature type="region of interest" description="Disordered" evidence="1">
    <location>
        <begin position="33"/>
        <end position="54"/>
    </location>
</feature>
<dbReference type="EMBL" id="LN891033">
    <property type="protein sequence ID" value="CUS11024.1"/>
    <property type="molecule type" value="Genomic_DNA"/>
</dbReference>
<feature type="transmembrane region" description="Helical" evidence="2">
    <location>
        <begin position="641"/>
        <end position="661"/>
    </location>
</feature>
<evidence type="ECO:0000313" key="6">
    <source>
        <dbReference type="Proteomes" id="UP001412239"/>
    </source>
</evidence>
<feature type="compositionally biased region" description="Low complexity" evidence="1">
    <location>
        <begin position="35"/>
        <end position="51"/>
    </location>
</feature>
<gene>
    <name evidence="5" type="ORF">GSTUAT00004891001</name>
</gene>
<evidence type="ECO:0000313" key="5">
    <source>
        <dbReference type="EMBL" id="CUS11024.1"/>
    </source>
</evidence>
<reference evidence="5" key="1">
    <citation type="submission" date="2015-10" db="EMBL/GenBank/DDBJ databases">
        <authorList>
            <person name="Regsiter A."/>
            <person name="william w."/>
        </authorList>
    </citation>
    <scope>NUCLEOTIDE SEQUENCE</scope>
    <source>
        <strain evidence="5">Montdore</strain>
    </source>
</reference>
<keyword evidence="2" id="KW-0812">Transmembrane</keyword>
<keyword evidence="2" id="KW-0472">Membrane</keyword>
<dbReference type="InterPro" id="IPR036378">
    <property type="entry name" value="FAS1_dom_sf"/>
</dbReference>
<accession>A0A292PV68</accession>
<dbReference type="PROSITE" id="PS50213">
    <property type="entry name" value="FAS1"/>
    <property type="match status" value="1"/>
</dbReference>
<dbReference type="Gene3D" id="2.30.180.10">
    <property type="entry name" value="FAS1 domain"/>
    <property type="match status" value="1"/>
</dbReference>
<dbReference type="Proteomes" id="UP001412239">
    <property type="component" value="Unassembled WGS sequence"/>
</dbReference>
<name>A0A292PV68_9PEZI</name>
<dbReference type="SUPFAM" id="SSF82153">
    <property type="entry name" value="FAS1 domain"/>
    <property type="match status" value="1"/>
</dbReference>
<sequence length="662" mass="67315">MLMFVFLLLLATHICRAQGDPHRPRIAHLRARQVTANTTTSSSTSTSQASSCPSQGWAPCGAACVDVANGATCCDTSTSHWCMPGNSCLLGGLCCLDGVGLGTCVSGSGVRPPVSLTGLPTTLPTGLPTGPISSPGSSSGSSTGTEIGFLPSTVVSDGATASSRTATVTTSSGPITASSRTATVTTSFGPITAPVTTTFGPITATVAGNPVTLAFSGELLPLQTVANHKPVSPKFKEAVFAALAKDPATKAFGDLLAQAPSAFEGLEDKRKYYLFVPPTQSVVDHIRGSGGNLPGPVPGPVPGPAHREVFVDPKMSQQFAEKPEGGSDIKHEPITLKTSLVGENKYSNLGEGEGARVIAIPTASKDGSVEIISGLGHLTLAHPDETPFEDGVIMKCDGFFTLPLPIEATFANTSGHLWSTAMEKANILKQVSEKRMVTIFAVQDPALDETDLPGSADLGRYIHDGLSYTPDMRDQLCLPTRDGGSVRITTKDNDRFVNGVRISKSNVIARNGVIHYLEGKIPPAEKCSDSGGQGTVGSGGQTVVSGGQTVVSGGQTIVTGGQTVVIGGQTVVSGGQTVVSGGQTMVTGGQTMVTGGQTVVIGGQTVVTGGQTVVTGGQTTDSGGQTADPGVPTVGSASPTVAVSMIAVLGLSAASLAVYLWV</sequence>
<protein>
    <recommendedName>
        <fullName evidence="4">FAS1 domain-containing protein</fullName>
    </recommendedName>
</protein>
<organism evidence="5 6">
    <name type="scientific">Tuber aestivum</name>
    <name type="common">summer truffle</name>
    <dbReference type="NCBI Taxonomy" id="59557"/>
    <lineage>
        <taxon>Eukaryota</taxon>
        <taxon>Fungi</taxon>
        <taxon>Dikarya</taxon>
        <taxon>Ascomycota</taxon>
        <taxon>Pezizomycotina</taxon>
        <taxon>Pezizomycetes</taxon>
        <taxon>Pezizales</taxon>
        <taxon>Tuberaceae</taxon>
        <taxon>Tuber</taxon>
    </lineage>
</organism>
<feature type="region of interest" description="Disordered" evidence="1">
    <location>
        <begin position="125"/>
        <end position="145"/>
    </location>
</feature>
<evidence type="ECO:0000256" key="2">
    <source>
        <dbReference type="SAM" id="Phobius"/>
    </source>
</evidence>
<keyword evidence="6" id="KW-1185">Reference proteome</keyword>